<dbReference type="EMBL" id="ML977313">
    <property type="protein sequence ID" value="KAF2120572.1"/>
    <property type="molecule type" value="Genomic_DNA"/>
</dbReference>
<keyword evidence="2" id="KW-1185">Reference proteome</keyword>
<organism evidence="1 2">
    <name type="scientific">Lophiotrema nucula</name>
    <dbReference type="NCBI Taxonomy" id="690887"/>
    <lineage>
        <taxon>Eukaryota</taxon>
        <taxon>Fungi</taxon>
        <taxon>Dikarya</taxon>
        <taxon>Ascomycota</taxon>
        <taxon>Pezizomycotina</taxon>
        <taxon>Dothideomycetes</taxon>
        <taxon>Pleosporomycetidae</taxon>
        <taxon>Pleosporales</taxon>
        <taxon>Lophiotremataceae</taxon>
        <taxon>Lophiotrema</taxon>
    </lineage>
</organism>
<name>A0A6A5ZLU9_9PLEO</name>
<dbReference type="AlphaFoldDB" id="A0A6A5ZLU9"/>
<evidence type="ECO:0000313" key="1">
    <source>
        <dbReference type="EMBL" id="KAF2120572.1"/>
    </source>
</evidence>
<evidence type="ECO:0000313" key="2">
    <source>
        <dbReference type="Proteomes" id="UP000799770"/>
    </source>
</evidence>
<accession>A0A6A5ZLU9</accession>
<proteinExistence type="predicted"/>
<dbReference type="Proteomes" id="UP000799770">
    <property type="component" value="Unassembled WGS sequence"/>
</dbReference>
<reference evidence="1" key="1">
    <citation type="journal article" date="2020" name="Stud. Mycol.">
        <title>101 Dothideomycetes genomes: a test case for predicting lifestyles and emergence of pathogens.</title>
        <authorList>
            <person name="Haridas S."/>
            <person name="Albert R."/>
            <person name="Binder M."/>
            <person name="Bloem J."/>
            <person name="Labutti K."/>
            <person name="Salamov A."/>
            <person name="Andreopoulos B."/>
            <person name="Baker S."/>
            <person name="Barry K."/>
            <person name="Bills G."/>
            <person name="Bluhm B."/>
            <person name="Cannon C."/>
            <person name="Castanera R."/>
            <person name="Culley D."/>
            <person name="Daum C."/>
            <person name="Ezra D."/>
            <person name="Gonzalez J."/>
            <person name="Henrissat B."/>
            <person name="Kuo A."/>
            <person name="Liang C."/>
            <person name="Lipzen A."/>
            <person name="Lutzoni F."/>
            <person name="Magnuson J."/>
            <person name="Mondo S."/>
            <person name="Nolan M."/>
            <person name="Ohm R."/>
            <person name="Pangilinan J."/>
            <person name="Park H.-J."/>
            <person name="Ramirez L."/>
            <person name="Alfaro M."/>
            <person name="Sun H."/>
            <person name="Tritt A."/>
            <person name="Yoshinaga Y."/>
            <person name="Zwiers L.-H."/>
            <person name="Turgeon B."/>
            <person name="Goodwin S."/>
            <person name="Spatafora J."/>
            <person name="Crous P."/>
            <person name="Grigoriev I."/>
        </authorList>
    </citation>
    <scope>NUCLEOTIDE SEQUENCE</scope>
    <source>
        <strain evidence="1">CBS 627.86</strain>
    </source>
</reference>
<gene>
    <name evidence="1" type="ORF">BDV96DRAFT_269857</name>
</gene>
<protein>
    <submittedName>
        <fullName evidence="1">Uncharacterized protein</fullName>
    </submittedName>
</protein>
<sequence>MLQAFNPILAPSLHLHLQHAPILSTSSFASLLDSTNLLQHLLRQLRHPTLSPAKAHLRCATAPVIDICFMSYPSLAHRTSPDSFARIAASFLAWLLRPSGQLSTDIEMASIRYLITMPVAAMRTLHSLLSHTDQAPTLLLEHLRTRAATACGGKSFLHVHESQGLPSANLQCDSGRAS</sequence>